<dbReference type="PANTHER" id="PTHR30055:SF146">
    <property type="entry name" value="HTH-TYPE TRANSCRIPTIONAL DUAL REGULATOR CECR"/>
    <property type="match status" value="1"/>
</dbReference>
<organism evidence="4">
    <name type="scientific">uncultured Thermomicrobiales bacterium</name>
    <dbReference type="NCBI Taxonomy" id="1645740"/>
    <lineage>
        <taxon>Bacteria</taxon>
        <taxon>Pseudomonadati</taxon>
        <taxon>Thermomicrobiota</taxon>
        <taxon>Thermomicrobia</taxon>
        <taxon>Thermomicrobiales</taxon>
        <taxon>environmental samples</taxon>
    </lineage>
</organism>
<feature type="DNA-binding region" description="H-T-H motif" evidence="2">
    <location>
        <begin position="18"/>
        <end position="37"/>
    </location>
</feature>
<dbReference type="PROSITE" id="PS50977">
    <property type="entry name" value="HTH_TETR_2"/>
    <property type="match status" value="1"/>
</dbReference>
<dbReference type="PANTHER" id="PTHR30055">
    <property type="entry name" value="HTH-TYPE TRANSCRIPTIONAL REGULATOR RUTR"/>
    <property type="match status" value="1"/>
</dbReference>
<dbReference type="InterPro" id="IPR001647">
    <property type="entry name" value="HTH_TetR"/>
</dbReference>
<feature type="domain" description="HTH tetR-type" evidence="3">
    <location>
        <begin position="1"/>
        <end position="55"/>
    </location>
</feature>
<dbReference type="Pfam" id="PF00440">
    <property type="entry name" value="TetR_N"/>
    <property type="match status" value="1"/>
</dbReference>
<gene>
    <name evidence="4" type="ORF">AVDCRST_MAG59-2744</name>
</gene>
<evidence type="ECO:0000256" key="1">
    <source>
        <dbReference type="ARBA" id="ARBA00023125"/>
    </source>
</evidence>
<evidence type="ECO:0000313" key="4">
    <source>
        <dbReference type="EMBL" id="CAA9562845.1"/>
    </source>
</evidence>
<sequence>MLAAAIAEFAAKGLHGASTEAIAAAAGISHPYLFKLFGTKKDLFLAAFDRVNDRIHGAFAAAAAAYPNGSPLDPDPNPDPSGRLWAMGKAYYRLLDQRDELRLLLHGFAAAGDPEVGPVVRRRYAALYRFVQETAGVDARAMQAFWAHGMLLTIAAALDLPSLAGEEAWIEELLAFPA</sequence>
<dbReference type="EMBL" id="CADCWF010000175">
    <property type="protein sequence ID" value="CAA9562845.1"/>
    <property type="molecule type" value="Genomic_DNA"/>
</dbReference>
<keyword evidence="1 2" id="KW-0238">DNA-binding</keyword>
<name>A0A6J4UZD1_9BACT</name>
<dbReference type="Gene3D" id="1.10.357.10">
    <property type="entry name" value="Tetracycline Repressor, domain 2"/>
    <property type="match status" value="1"/>
</dbReference>
<evidence type="ECO:0000259" key="3">
    <source>
        <dbReference type="PROSITE" id="PS50977"/>
    </source>
</evidence>
<accession>A0A6J4UZD1</accession>
<dbReference type="GO" id="GO:0003700">
    <property type="term" value="F:DNA-binding transcription factor activity"/>
    <property type="evidence" value="ECO:0007669"/>
    <property type="project" value="TreeGrafter"/>
</dbReference>
<dbReference type="InterPro" id="IPR050109">
    <property type="entry name" value="HTH-type_TetR-like_transc_reg"/>
</dbReference>
<reference evidence="4" key="1">
    <citation type="submission" date="2020-02" db="EMBL/GenBank/DDBJ databases">
        <authorList>
            <person name="Meier V. D."/>
        </authorList>
    </citation>
    <scope>NUCLEOTIDE SEQUENCE</scope>
    <source>
        <strain evidence="4">AVDCRST_MAG59</strain>
    </source>
</reference>
<dbReference type="GO" id="GO:0000976">
    <property type="term" value="F:transcription cis-regulatory region binding"/>
    <property type="evidence" value="ECO:0007669"/>
    <property type="project" value="TreeGrafter"/>
</dbReference>
<protein>
    <recommendedName>
        <fullName evidence="3">HTH tetR-type domain-containing protein</fullName>
    </recommendedName>
</protein>
<proteinExistence type="predicted"/>
<dbReference type="PRINTS" id="PR00455">
    <property type="entry name" value="HTHTETR"/>
</dbReference>
<dbReference type="InterPro" id="IPR009057">
    <property type="entry name" value="Homeodomain-like_sf"/>
</dbReference>
<dbReference type="AlphaFoldDB" id="A0A6J4UZD1"/>
<evidence type="ECO:0000256" key="2">
    <source>
        <dbReference type="PROSITE-ProRule" id="PRU00335"/>
    </source>
</evidence>
<dbReference type="SUPFAM" id="SSF46689">
    <property type="entry name" value="Homeodomain-like"/>
    <property type="match status" value="1"/>
</dbReference>